<dbReference type="Proteomes" id="UP000235388">
    <property type="component" value="Unassembled WGS sequence"/>
</dbReference>
<protein>
    <submittedName>
        <fullName evidence="2">Uncharacterized protein</fullName>
    </submittedName>
</protein>
<accession>A0A2N5U2J8</accession>
<reference evidence="2 3" key="1">
    <citation type="submission" date="2017-11" db="EMBL/GenBank/DDBJ databases">
        <title>De novo assembly and phasing of dikaryotic genomes from two isolates of Puccinia coronata f. sp. avenae, the causal agent of oat crown rust.</title>
        <authorList>
            <person name="Miller M.E."/>
            <person name="Zhang Y."/>
            <person name="Omidvar V."/>
            <person name="Sperschneider J."/>
            <person name="Schwessinger B."/>
            <person name="Raley C."/>
            <person name="Palmer J.M."/>
            <person name="Garnica D."/>
            <person name="Upadhyaya N."/>
            <person name="Rathjen J."/>
            <person name="Taylor J.M."/>
            <person name="Park R.F."/>
            <person name="Dodds P.N."/>
            <person name="Hirsch C.D."/>
            <person name="Kianian S.F."/>
            <person name="Figueroa M."/>
        </authorList>
    </citation>
    <scope>NUCLEOTIDE SEQUENCE [LARGE SCALE GENOMIC DNA]</scope>
    <source>
        <strain evidence="2">12NC29</strain>
    </source>
</reference>
<keyword evidence="1" id="KW-0812">Transmembrane</keyword>
<gene>
    <name evidence="2" type="ORF">PCANC_19191</name>
</gene>
<keyword evidence="1" id="KW-0472">Membrane</keyword>
<name>A0A2N5U2J8_9BASI</name>
<organism evidence="2 3">
    <name type="scientific">Puccinia coronata f. sp. avenae</name>
    <dbReference type="NCBI Taxonomy" id="200324"/>
    <lineage>
        <taxon>Eukaryota</taxon>
        <taxon>Fungi</taxon>
        <taxon>Dikarya</taxon>
        <taxon>Basidiomycota</taxon>
        <taxon>Pucciniomycotina</taxon>
        <taxon>Pucciniomycetes</taxon>
        <taxon>Pucciniales</taxon>
        <taxon>Pucciniaceae</taxon>
        <taxon>Puccinia</taxon>
    </lineage>
</organism>
<comment type="caution">
    <text evidence="2">The sequence shown here is derived from an EMBL/GenBank/DDBJ whole genome shotgun (WGS) entry which is preliminary data.</text>
</comment>
<dbReference type="EMBL" id="PGCJ01000336">
    <property type="protein sequence ID" value="PLW31943.1"/>
    <property type="molecule type" value="Genomic_DNA"/>
</dbReference>
<sequence length="300" mass="34695">MSFLEDTLRFNSLSIVIFNEILPHFNSIVSSLNAILRSNSLLTSIRIGILPFINHVILFTKFALTSNFALIAFTLHFALICFYHLIKKLTAWRWSIYDNMKEKLEKSQTRLPHNPLPLLQTLGIYDSVITFSRIDSNDYDPEEYDYMIETCINPKFPSKLDHHLLCSALRKTGDLTRRVKDNLEQLAIRGFHTMLMFAFEGEGDNHSPFDDDQIENQLENLLLFIRSTKLLNEKLSKEIQKVDEALGRIICILEKTEGLHKLEFDSGVPFRRSLIRDIPRRSTVGVEIHGGVFNVQLNRL</sequence>
<proteinExistence type="predicted"/>
<evidence type="ECO:0000313" key="3">
    <source>
        <dbReference type="Proteomes" id="UP000235388"/>
    </source>
</evidence>
<keyword evidence="1" id="KW-1133">Transmembrane helix</keyword>
<evidence type="ECO:0000256" key="1">
    <source>
        <dbReference type="SAM" id="Phobius"/>
    </source>
</evidence>
<keyword evidence="3" id="KW-1185">Reference proteome</keyword>
<dbReference type="OrthoDB" id="2506868at2759"/>
<feature type="transmembrane region" description="Helical" evidence="1">
    <location>
        <begin position="68"/>
        <end position="86"/>
    </location>
</feature>
<evidence type="ECO:0000313" key="2">
    <source>
        <dbReference type="EMBL" id="PLW31943.1"/>
    </source>
</evidence>
<dbReference type="AlphaFoldDB" id="A0A2N5U2J8"/>